<evidence type="ECO:0000313" key="11">
    <source>
        <dbReference type="Proteomes" id="UP000500767"/>
    </source>
</evidence>
<feature type="active site" description="Proton acceptor" evidence="5">
    <location>
        <position position="443"/>
    </location>
</feature>
<feature type="binding site" evidence="6">
    <location>
        <position position="117"/>
    </location>
    <ligand>
        <name>FAD</name>
        <dbReference type="ChEBI" id="CHEBI:57692"/>
    </ligand>
</feature>
<feature type="binding site" evidence="6">
    <location>
        <begin position="182"/>
        <end position="189"/>
    </location>
    <ligand>
        <name>NAD(+)</name>
        <dbReference type="ChEBI" id="CHEBI:57540"/>
    </ligand>
</feature>
<feature type="binding site" evidence="6">
    <location>
        <position position="53"/>
    </location>
    <ligand>
        <name>FAD</name>
        <dbReference type="ChEBI" id="CHEBI:57692"/>
    </ligand>
</feature>
<feature type="domain" description="FAD/NAD(P)-binding" evidence="9">
    <location>
        <begin position="7"/>
        <end position="323"/>
    </location>
</feature>
<dbReference type="Pfam" id="PF02852">
    <property type="entry name" value="Pyr_redox_dim"/>
    <property type="match status" value="1"/>
</dbReference>
<dbReference type="SUPFAM" id="SSF51905">
    <property type="entry name" value="FAD/NAD(P)-binding domain"/>
    <property type="match status" value="1"/>
</dbReference>
<dbReference type="Pfam" id="PF07992">
    <property type="entry name" value="Pyr_redox_2"/>
    <property type="match status" value="1"/>
</dbReference>
<dbReference type="Gene3D" id="3.30.390.30">
    <property type="match status" value="1"/>
</dbReference>
<dbReference type="SUPFAM" id="SSF55424">
    <property type="entry name" value="FAD/NAD-linked reductases, dimerisation (C-terminal) domain"/>
    <property type="match status" value="1"/>
</dbReference>
<evidence type="ECO:0000256" key="3">
    <source>
        <dbReference type="ARBA" id="ARBA00022827"/>
    </source>
</evidence>
<dbReference type="RefSeq" id="WP_171833651.1">
    <property type="nucleotide sequence ID" value="NZ_CP053708.1"/>
</dbReference>
<keyword evidence="6" id="KW-0520">NAD</keyword>
<feature type="binding site" evidence="6">
    <location>
        <position position="205"/>
    </location>
    <ligand>
        <name>NAD(+)</name>
        <dbReference type="ChEBI" id="CHEBI:57540"/>
    </ligand>
</feature>
<comment type="cofactor">
    <cofactor evidence="6">
        <name>FAD</name>
        <dbReference type="ChEBI" id="CHEBI:57692"/>
    </cofactor>
    <text evidence="6">Binds 1 FAD per subunit.</text>
</comment>
<evidence type="ECO:0000313" key="10">
    <source>
        <dbReference type="EMBL" id="QKE91969.1"/>
    </source>
</evidence>
<name>A0A6M8HTW7_9PROT</name>
<dbReference type="InterPro" id="IPR016156">
    <property type="entry name" value="FAD/NAD-linked_Rdtase_dimer_sf"/>
</dbReference>
<keyword evidence="11" id="KW-1185">Reference proteome</keyword>
<dbReference type="Proteomes" id="UP000500767">
    <property type="component" value="Chromosome"/>
</dbReference>
<dbReference type="InterPro" id="IPR004099">
    <property type="entry name" value="Pyr_nucl-diS_OxRdtase_dimer"/>
</dbReference>
<proteinExistence type="inferred from homology"/>
<keyword evidence="4" id="KW-0560">Oxidoreductase</keyword>
<evidence type="ECO:0000256" key="4">
    <source>
        <dbReference type="ARBA" id="ARBA00023002"/>
    </source>
</evidence>
<dbReference type="InterPro" id="IPR036188">
    <property type="entry name" value="FAD/NAD-bd_sf"/>
</dbReference>
<sequence length="461" mass="48512">MVETEHYDIVVFGGGKAGKTLAMDQASAGRRVAVVEAGMIGGSCINIACIPTKALVRSAQLVELSHHTATLGLSKSGPVALDMSRVAARTAEIVAGMVALNRAAFEASGFELLLGWGRFVDPRTIEVETEAGPRRVTGDRIYLNLGTKAAIPPIPGLREADPLTHVEALLLEILPTRLLVIGGGYIGMEMAQAFRHLGSEIVVIEAGPQLAAREDADVAAAIGGLLERDGIELVFNSRVAEVSGHSGTDVMVRLEDGRTFSGTHVLVAAGRTPMTGGIGLDIAGVDLTERGFIRVDETLKTSAAGIWAMGEVAGSPMFTHVSLDDYRVAKSGIAGGTYNTAGRMVPYVVFIDPEFARVGLSETEARKAGIAYRLAKMPMDIVPRARTLGERTGFMKALVAADDDRILGFAMLGVQAGEVMAVVQMAMLGGLPYTALRDAILAHPTVSEGLGMLFARVPPGR</sequence>
<feature type="binding site" evidence="6">
    <location>
        <begin position="317"/>
        <end position="320"/>
    </location>
    <ligand>
        <name>FAD</name>
        <dbReference type="ChEBI" id="CHEBI:57692"/>
    </ligand>
</feature>
<keyword evidence="3 6" id="KW-0274">FAD</keyword>
<feature type="binding site" evidence="6">
    <location>
        <position position="270"/>
    </location>
    <ligand>
        <name>NAD(+)</name>
        <dbReference type="ChEBI" id="CHEBI:57540"/>
    </ligand>
</feature>
<keyword evidence="6" id="KW-0547">Nucleotide-binding</keyword>
<comment type="similarity">
    <text evidence="1">Belongs to the class-I pyridine nucleotide-disulfide oxidoreductase family.</text>
</comment>
<dbReference type="PRINTS" id="PR00411">
    <property type="entry name" value="PNDRDTASEI"/>
</dbReference>
<dbReference type="FunFam" id="3.30.390.30:FF:000001">
    <property type="entry name" value="Dihydrolipoyl dehydrogenase"/>
    <property type="match status" value="1"/>
</dbReference>
<evidence type="ECO:0000259" key="8">
    <source>
        <dbReference type="Pfam" id="PF02852"/>
    </source>
</evidence>
<protein>
    <submittedName>
        <fullName evidence="10">FAD-dependent oxidoreductase</fullName>
    </submittedName>
</protein>
<keyword evidence="2" id="KW-0285">Flavoprotein</keyword>
<dbReference type="KEGG" id="lck:HN018_19750"/>
<dbReference type="PRINTS" id="PR00368">
    <property type="entry name" value="FADPNR"/>
</dbReference>
<dbReference type="PANTHER" id="PTHR43014">
    <property type="entry name" value="MERCURIC REDUCTASE"/>
    <property type="match status" value="1"/>
</dbReference>
<evidence type="ECO:0000256" key="6">
    <source>
        <dbReference type="PIRSR" id="PIRSR000350-3"/>
    </source>
</evidence>
<dbReference type="InterPro" id="IPR023753">
    <property type="entry name" value="FAD/NAD-binding_dom"/>
</dbReference>
<evidence type="ECO:0000256" key="7">
    <source>
        <dbReference type="PIRSR" id="PIRSR000350-4"/>
    </source>
</evidence>
<dbReference type="InterPro" id="IPR001100">
    <property type="entry name" value="Pyr_nuc-diS_OxRdtase"/>
</dbReference>
<organism evidence="10 11">
    <name type="scientific">Lichenicola cladoniae</name>
    <dbReference type="NCBI Taxonomy" id="1484109"/>
    <lineage>
        <taxon>Bacteria</taxon>
        <taxon>Pseudomonadati</taxon>
        <taxon>Pseudomonadota</taxon>
        <taxon>Alphaproteobacteria</taxon>
        <taxon>Acetobacterales</taxon>
        <taxon>Acetobacteraceae</taxon>
        <taxon>Lichenicola</taxon>
    </lineage>
</organism>
<dbReference type="GO" id="GO:0003955">
    <property type="term" value="F:NAD(P)H dehydrogenase (quinone) activity"/>
    <property type="evidence" value="ECO:0007669"/>
    <property type="project" value="TreeGrafter"/>
</dbReference>
<dbReference type="AlphaFoldDB" id="A0A6M8HTW7"/>
<dbReference type="PIRSF" id="PIRSF000350">
    <property type="entry name" value="Mercury_reductase_MerA"/>
    <property type="match status" value="1"/>
</dbReference>
<dbReference type="Gene3D" id="3.50.50.60">
    <property type="entry name" value="FAD/NAD(P)-binding domain"/>
    <property type="match status" value="2"/>
</dbReference>
<reference evidence="10 11" key="1">
    <citation type="journal article" date="2014" name="World J. Microbiol. Biotechnol.">
        <title>Biodiversity and physiological characteristics of Antarctic and Arctic lichens-associated bacteria.</title>
        <authorList>
            <person name="Lee Y.M."/>
            <person name="Kim E.H."/>
            <person name="Lee H.K."/>
            <person name="Hong S.G."/>
        </authorList>
    </citation>
    <scope>NUCLEOTIDE SEQUENCE [LARGE SCALE GENOMIC DNA]</scope>
    <source>
        <strain evidence="10 11">PAMC 26569</strain>
    </source>
</reference>
<evidence type="ECO:0000256" key="5">
    <source>
        <dbReference type="PIRSR" id="PIRSR000350-2"/>
    </source>
</evidence>
<dbReference type="GO" id="GO:0050660">
    <property type="term" value="F:flavin adenine dinucleotide binding"/>
    <property type="evidence" value="ECO:0007669"/>
    <property type="project" value="TreeGrafter"/>
</dbReference>
<feature type="disulfide bond" description="Redox-active" evidence="7">
    <location>
        <begin position="44"/>
        <end position="49"/>
    </location>
</feature>
<dbReference type="EMBL" id="CP053708">
    <property type="protein sequence ID" value="QKE91969.1"/>
    <property type="molecule type" value="Genomic_DNA"/>
</dbReference>
<feature type="domain" description="Pyridine nucleotide-disulphide oxidoreductase dimerisation" evidence="8">
    <location>
        <begin position="345"/>
        <end position="450"/>
    </location>
</feature>
<dbReference type="PANTHER" id="PTHR43014:SF2">
    <property type="entry name" value="MERCURIC REDUCTASE"/>
    <property type="match status" value="1"/>
</dbReference>
<evidence type="ECO:0000259" key="9">
    <source>
        <dbReference type="Pfam" id="PF07992"/>
    </source>
</evidence>
<evidence type="ECO:0000256" key="2">
    <source>
        <dbReference type="ARBA" id="ARBA00022630"/>
    </source>
</evidence>
<gene>
    <name evidence="10" type="ORF">HN018_19750</name>
</gene>
<evidence type="ECO:0000256" key="1">
    <source>
        <dbReference type="ARBA" id="ARBA00007532"/>
    </source>
</evidence>
<accession>A0A6M8HTW7</accession>